<proteinExistence type="predicted"/>
<reference evidence="2 3" key="1">
    <citation type="submission" date="2013-12" db="EMBL/GenBank/DDBJ databases">
        <title>Draft genome of the parsitic nematode Ancylostoma duodenale.</title>
        <authorList>
            <person name="Mitreva M."/>
        </authorList>
    </citation>
    <scope>NUCLEOTIDE SEQUENCE [LARGE SCALE GENOMIC DNA]</scope>
    <source>
        <strain evidence="2 3">Zhejiang</strain>
    </source>
</reference>
<evidence type="ECO:0000313" key="2">
    <source>
        <dbReference type="EMBL" id="KIH55563.1"/>
    </source>
</evidence>
<protein>
    <submittedName>
        <fullName evidence="2">Uncharacterized protein</fullName>
    </submittedName>
</protein>
<name>A0A0C2CGQ8_9BILA</name>
<evidence type="ECO:0000256" key="1">
    <source>
        <dbReference type="SAM" id="MobiDB-lite"/>
    </source>
</evidence>
<gene>
    <name evidence="2" type="ORF">ANCDUO_14278</name>
</gene>
<dbReference type="Proteomes" id="UP000054047">
    <property type="component" value="Unassembled WGS sequence"/>
</dbReference>
<feature type="region of interest" description="Disordered" evidence="1">
    <location>
        <begin position="1"/>
        <end position="60"/>
    </location>
</feature>
<dbReference type="AlphaFoldDB" id="A0A0C2CGQ8"/>
<sequence>MDLERSLPNLSIDDMPWRSQHDQPQQSSLCTTVSGSDGFTQQSVEMQDNDERREPETQTSGKCMLKITVT</sequence>
<organism evidence="2 3">
    <name type="scientific">Ancylostoma duodenale</name>
    <dbReference type="NCBI Taxonomy" id="51022"/>
    <lineage>
        <taxon>Eukaryota</taxon>
        <taxon>Metazoa</taxon>
        <taxon>Ecdysozoa</taxon>
        <taxon>Nematoda</taxon>
        <taxon>Chromadorea</taxon>
        <taxon>Rhabditida</taxon>
        <taxon>Rhabditina</taxon>
        <taxon>Rhabditomorpha</taxon>
        <taxon>Strongyloidea</taxon>
        <taxon>Ancylostomatidae</taxon>
        <taxon>Ancylostomatinae</taxon>
        <taxon>Ancylostoma</taxon>
    </lineage>
</organism>
<dbReference type="EMBL" id="KN737126">
    <property type="protein sequence ID" value="KIH55563.1"/>
    <property type="molecule type" value="Genomic_DNA"/>
</dbReference>
<accession>A0A0C2CGQ8</accession>
<feature type="compositionally biased region" description="Polar residues" evidence="1">
    <location>
        <begin position="22"/>
        <end position="46"/>
    </location>
</feature>
<evidence type="ECO:0000313" key="3">
    <source>
        <dbReference type="Proteomes" id="UP000054047"/>
    </source>
</evidence>
<keyword evidence="3" id="KW-1185">Reference proteome</keyword>